<gene>
    <name evidence="1" type="ORF">S06H3_42127</name>
</gene>
<feature type="non-terminal residue" evidence="1">
    <location>
        <position position="264"/>
    </location>
</feature>
<reference evidence="1" key="1">
    <citation type="journal article" date="2014" name="Front. Microbiol.">
        <title>High frequency of phylogenetically diverse reductive dehalogenase-homologous genes in deep subseafloor sedimentary metagenomes.</title>
        <authorList>
            <person name="Kawai M."/>
            <person name="Futagami T."/>
            <person name="Toyoda A."/>
            <person name="Takaki Y."/>
            <person name="Nishi S."/>
            <person name="Hori S."/>
            <person name="Arai W."/>
            <person name="Tsubouchi T."/>
            <person name="Morono Y."/>
            <person name="Uchiyama I."/>
            <person name="Ito T."/>
            <person name="Fujiyama A."/>
            <person name="Inagaki F."/>
            <person name="Takami H."/>
        </authorList>
    </citation>
    <scope>NUCLEOTIDE SEQUENCE</scope>
    <source>
        <strain evidence="1">Expedition CK06-06</strain>
    </source>
</reference>
<proteinExistence type="predicted"/>
<protein>
    <submittedName>
        <fullName evidence="1">Uncharacterized protein</fullName>
    </submittedName>
</protein>
<feature type="non-terminal residue" evidence="1">
    <location>
        <position position="1"/>
    </location>
</feature>
<organism evidence="1">
    <name type="scientific">marine sediment metagenome</name>
    <dbReference type="NCBI Taxonomy" id="412755"/>
    <lineage>
        <taxon>unclassified sequences</taxon>
        <taxon>metagenomes</taxon>
        <taxon>ecological metagenomes</taxon>
    </lineage>
</organism>
<accession>X1MWW2</accession>
<dbReference type="AlphaFoldDB" id="X1MWW2"/>
<evidence type="ECO:0000313" key="1">
    <source>
        <dbReference type="EMBL" id="GAI36207.1"/>
    </source>
</evidence>
<name>X1MWW2_9ZZZZ</name>
<sequence>GSQYEIQYSDGAGNFSANTSLKTDSDGGLTVKTGGSSTPSIQSATGNLTLLGSSVGVMTTSGSWANITSSNAFTLYGNRKLAFSPNNGAALAAIHYISDDVLRVTDWNVGRGFLQDFGVADITDATKRTVLDCSLISASNTRTLNLPDFDLNLNDYFDGTGDIFAGNATFGSSATIGTLKLGTDETAYFQRSGTSVTWYALSSARIQFGNSGIDLRNSMRIGFSSGTNPAVGIDTGLERDSAGVLKVTDGSTGTGDLIVDTLEL</sequence>
<dbReference type="EMBL" id="BARV01026021">
    <property type="protein sequence ID" value="GAI36207.1"/>
    <property type="molecule type" value="Genomic_DNA"/>
</dbReference>
<comment type="caution">
    <text evidence="1">The sequence shown here is derived from an EMBL/GenBank/DDBJ whole genome shotgun (WGS) entry which is preliminary data.</text>
</comment>